<dbReference type="Proteomes" id="UP001596043">
    <property type="component" value="Unassembled WGS sequence"/>
</dbReference>
<reference evidence="3" key="1">
    <citation type="journal article" date="2019" name="Int. J. Syst. Evol. Microbiol.">
        <title>The Global Catalogue of Microorganisms (GCM) 10K type strain sequencing project: providing services to taxonomists for standard genome sequencing and annotation.</title>
        <authorList>
            <consortium name="The Broad Institute Genomics Platform"/>
            <consortium name="The Broad Institute Genome Sequencing Center for Infectious Disease"/>
            <person name="Wu L."/>
            <person name="Ma J."/>
        </authorList>
    </citation>
    <scope>NUCLEOTIDE SEQUENCE [LARGE SCALE GENOMIC DNA]</scope>
    <source>
        <strain evidence="3">YJ-61-S</strain>
    </source>
</reference>
<feature type="chain" id="PRO_5046517173" evidence="1">
    <location>
        <begin position="22"/>
        <end position="634"/>
    </location>
</feature>
<dbReference type="RefSeq" id="WP_379977619.1">
    <property type="nucleotide sequence ID" value="NZ_JBHSFV010000002.1"/>
</dbReference>
<protein>
    <submittedName>
        <fullName evidence="2">Tetratricopeptide repeat protein</fullName>
    </submittedName>
</protein>
<comment type="caution">
    <text evidence="2">The sequence shown here is derived from an EMBL/GenBank/DDBJ whole genome shotgun (WGS) entry which is preliminary data.</text>
</comment>
<dbReference type="EMBL" id="JBHSFV010000002">
    <property type="protein sequence ID" value="MFC4633417.1"/>
    <property type="molecule type" value="Genomic_DNA"/>
</dbReference>
<evidence type="ECO:0000256" key="1">
    <source>
        <dbReference type="SAM" id="SignalP"/>
    </source>
</evidence>
<feature type="signal peptide" evidence="1">
    <location>
        <begin position="1"/>
        <end position="21"/>
    </location>
</feature>
<keyword evidence="3" id="KW-1185">Reference proteome</keyword>
<gene>
    <name evidence="2" type="ORF">ACFO3O_05840</name>
</gene>
<evidence type="ECO:0000313" key="3">
    <source>
        <dbReference type="Proteomes" id="UP001596043"/>
    </source>
</evidence>
<name>A0ABV9HU79_9FLAO</name>
<keyword evidence="1" id="KW-0732">Signal</keyword>
<sequence>MFLKRVSVIAVLCMFSIGVSAQVVKAEVELQGAYKAEGSLQLENSRNLFLAVLVNDTATKEEQCKALRSLAIQDWKFYKDYDAAIKRLLQADSIGDYRSETWIVAHRIELEAKNYTKSMEAAKKSMQIATSDADKIYAKHKYANAVFEQALFQINNRIAFDTRLLKEASGMLQEILAINPTHVNAAETLLGISLLRNDGDMALKGWLSYYRFSDMESVYAYFKEPARQLQKVLSKWNTTPLNTEEKITLITTLGHTRFYTYAAMMATVWMYNENNTIKNNKEIQDIVAYSKYLGTIEKYTDEYYRKMTLEEGSTEDFMSFLTSESELLYNAITIPEKEKDTFNLRALRNLIRSRFGAFTMLGRTSSSPIFGLVMGHVVNERVREVEQYGHSADFNFTELDMMISNGYPSWYWEDRGAGGFAIEGGFLRVKKMFKFLGISAWENVTDSVKRKKAENKIHKTVYESSLSSDKNAVLAGLATKLELDALDQLYNQLVKEGYKGVTLQLKFIERYDSYRDNATMFAHEGRHSLDRIILQEAYRTLGIPTIEYRARLSQIVFSESPKLELANMVNGTGSTGSGLANKMIVEVAETWIKANTPQIKGYDKNKIPIAQLYLLTDDQIKAIYRGVDPFYKKK</sequence>
<organism evidence="2 3">
    <name type="scientific">Dokdonia ponticola</name>
    <dbReference type="NCBI Taxonomy" id="2041041"/>
    <lineage>
        <taxon>Bacteria</taxon>
        <taxon>Pseudomonadati</taxon>
        <taxon>Bacteroidota</taxon>
        <taxon>Flavobacteriia</taxon>
        <taxon>Flavobacteriales</taxon>
        <taxon>Flavobacteriaceae</taxon>
        <taxon>Dokdonia</taxon>
    </lineage>
</organism>
<evidence type="ECO:0000313" key="2">
    <source>
        <dbReference type="EMBL" id="MFC4633417.1"/>
    </source>
</evidence>
<accession>A0ABV9HU79</accession>
<proteinExistence type="predicted"/>